<dbReference type="SUPFAM" id="SSF52218">
    <property type="entry name" value="Flavoproteins"/>
    <property type="match status" value="1"/>
</dbReference>
<evidence type="ECO:0000259" key="7">
    <source>
        <dbReference type="Pfam" id="PF02525"/>
    </source>
</evidence>
<comment type="caution">
    <text evidence="8">The sequence shown here is derived from an EMBL/GenBank/DDBJ whole genome shotgun (WGS) entry which is preliminary data.</text>
</comment>
<dbReference type="AlphaFoldDB" id="A0A916Z3Z0"/>
<comment type="subunit">
    <text evidence="6">Homodimer.</text>
</comment>
<evidence type="ECO:0000313" key="9">
    <source>
        <dbReference type="Proteomes" id="UP000612349"/>
    </source>
</evidence>
<dbReference type="Gene3D" id="3.40.50.360">
    <property type="match status" value="1"/>
</dbReference>
<keyword evidence="1 6" id="KW-0285">Flavoprotein</keyword>
<comment type="catalytic activity">
    <reaction evidence="6">
        <text>2 a quinone + NADH + H(+) = 2 a 1,4-benzosemiquinone + NAD(+)</text>
        <dbReference type="Rhea" id="RHEA:65952"/>
        <dbReference type="ChEBI" id="CHEBI:15378"/>
        <dbReference type="ChEBI" id="CHEBI:57540"/>
        <dbReference type="ChEBI" id="CHEBI:57945"/>
        <dbReference type="ChEBI" id="CHEBI:132124"/>
        <dbReference type="ChEBI" id="CHEBI:134225"/>
    </reaction>
</comment>
<comment type="function">
    <text evidence="6">Quinone reductase that provides resistance to thiol-specific stress caused by electrophilic quinones.</text>
</comment>
<dbReference type="GO" id="GO:0010181">
    <property type="term" value="F:FMN binding"/>
    <property type="evidence" value="ECO:0007669"/>
    <property type="project" value="UniProtKB-UniRule"/>
</dbReference>
<dbReference type="EC" id="1.7.1.17" evidence="6"/>
<keyword evidence="9" id="KW-1185">Reference proteome</keyword>
<dbReference type="EC" id="1.6.5.-" evidence="6"/>
<evidence type="ECO:0000256" key="6">
    <source>
        <dbReference type="HAMAP-Rule" id="MF_01216"/>
    </source>
</evidence>
<name>A0A916Z3Z0_9SPHN</name>
<dbReference type="HAMAP" id="MF_01216">
    <property type="entry name" value="Azoreductase_type1"/>
    <property type="match status" value="1"/>
</dbReference>
<dbReference type="GO" id="GO:0009055">
    <property type="term" value="F:electron transfer activity"/>
    <property type="evidence" value="ECO:0007669"/>
    <property type="project" value="UniProtKB-UniRule"/>
</dbReference>
<comment type="caution">
    <text evidence="6">Lacks conserved residue(s) required for the propagation of feature annotation.</text>
</comment>
<protein>
    <recommendedName>
        <fullName evidence="6">FMN dependent NADH:quinone oxidoreductase</fullName>
        <ecNumber evidence="6">1.6.5.-</ecNumber>
    </recommendedName>
    <alternativeName>
        <fullName evidence="6">Azo-dye reductase</fullName>
    </alternativeName>
    <alternativeName>
        <fullName evidence="6">FMN-dependent NADH-azo compound oxidoreductase</fullName>
    </alternativeName>
    <alternativeName>
        <fullName evidence="6">FMN-dependent NADH-azoreductase</fullName>
        <ecNumber evidence="6">1.7.1.17</ecNumber>
    </alternativeName>
</protein>
<dbReference type="GO" id="GO:0016655">
    <property type="term" value="F:oxidoreductase activity, acting on NAD(P)H, quinone or similar compound as acceptor"/>
    <property type="evidence" value="ECO:0007669"/>
    <property type="project" value="InterPro"/>
</dbReference>
<reference evidence="8" key="2">
    <citation type="submission" date="2020-09" db="EMBL/GenBank/DDBJ databases">
        <authorList>
            <person name="Sun Q."/>
            <person name="Zhou Y."/>
        </authorList>
    </citation>
    <scope>NUCLEOTIDE SEQUENCE</scope>
    <source>
        <strain evidence="8">CGMCC 1.15360</strain>
    </source>
</reference>
<gene>
    <name evidence="6 8" type="primary">azoR</name>
    <name evidence="8" type="ORF">GCM10010990_25810</name>
</gene>
<proteinExistence type="inferred from homology"/>
<evidence type="ECO:0000256" key="2">
    <source>
        <dbReference type="ARBA" id="ARBA00022643"/>
    </source>
</evidence>
<dbReference type="InterPro" id="IPR023048">
    <property type="entry name" value="NADH:quinone_OxRdtase_FMN_depd"/>
</dbReference>
<dbReference type="InterPro" id="IPR029039">
    <property type="entry name" value="Flavoprotein-like_sf"/>
</dbReference>
<dbReference type="EMBL" id="BMIP01000006">
    <property type="protein sequence ID" value="GGD75020.1"/>
    <property type="molecule type" value="Genomic_DNA"/>
</dbReference>
<keyword evidence="3 6" id="KW-0560">Oxidoreductase</keyword>
<keyword evidence="4 6" id="KW-0520">NAD</keyword>
<dbReference type="InterPro" id="IPR050104">
    <property type="entry name" value="FMN-dep_NADH:Q_OxRdtase_AzoR1"/>
</dbReference>
<feature type="binding site" evidence="6">
    <location>
        <begin position="68"/>
        <end position="71"/>
    </location>
    <ligand>
        <name>FMN</name>
        <dbReference type="ChEBI" id="CHEBI:58210"/>
    </ligand>
</feature>
<evidence type="ECO:0000256" key="1">
    <source>
        <dbReference type="ARBA" id="ARBA00022630"/>
    </source>
</evidence>
<dbReference type="PANTHER" id="PTHR43741">
    <property type="entry name" value="FMN-DEPENDENT NADH-AZOREDUCTASE 1"/>
    <property type="match status" value="1"/>
</dbReference>
<evidence type="ECO:0000256" key="5">
    <source>
        <dbReference type="ARBA" id="ARBA00048542"/>
    </source>
</evidence>
<comment type="cofactor">
    <cofactor evidence="6">
        <name>FMN</name>
        <dbReference type="ChEBI" id="CHEBI:58210"/>
    </cofactor>
    <text evidence="6">Binds 1 FMN per subunit.</text>
</comment>
<organism evidence="8 9">
    <name type="scientific">Croceicoccus mobilis</name>
    <dbReference type="NCBI Taxonomy" id="1703339"/>
    <lineage>
        <taxon>Bacteria</taxon>
        <taxon>Pseudomonadati</taxon>
        <taxon>Pseudomonadota</taxon>
        <taxon>Alphaproteobacteria</taxon>
        <taxon>Sphingomonadales</taxon>
        <taxon>Erythrobacteraceae</taxon>
        <taxon>Croceicoccus</taxon>
    </lineage>
</organism>
<evidence type="ECO:0000256" key="3">
    <source>
        <dbReference type="ARBA" id="ARBA00023002"/>
    </source>
</evidence>
<dbReference type="InterPro" id="IPR003680">
    <property type="entry name" value="Flavodoxin_fold"/>
</dbReference>
<dbReference type="Proteomes" id="UP000612349">
    <property type="component" value="Unassembled WGS sequence"/>
</dbReference>
<dbReference type="Pfam" id="PF02525">
    <property type="entry name" value="Flavodoxin_2"/>
    <property type="match status" value="1"/>
</dbReference>
<keyword evidence="2 6" id="KW-0288">FMN</keyword>
<reference evidence="8" key="1">
    <citation type="journal article" date="2014" name="Int. J. Syst. Evol. Microbiol.">
        <title>Complete genome sequence of Corynebacterium casei LMG S-19264T (=DSM 44701T), isolated from a smear-ripened cheese.</title>
        <authorList>
            <consortium name="US DOE Joint Genome Institute (JGI-PGF)"/>
            <person name="Walter F."/>
            <person name="Albersmeier A."/>
            <person name="Kalinowski J."/>
            <person name="Ruckert C."/>
        </authorList>
    </citation>
    <scope>NUCLEOTIDE SEQUENCE</scope>
    <source>
        <strain evidence="8">CGMCC 1.15360</strain>
    </source>
</reference>
<sequence>MTAANPDAEVSYLDLAENPLDHLSGAHIAVQQGLPVDQVPHIADDLARSSEALETFMAADVVVIGVAMYNFTVPSQLKAWIDRILMAGKTFRYTETGAEGFMGGKRVILCIARGSVYSNGAPAAPLEFAESYLKGIFGFIGIFDVETVIAEGLAISPEHRETAVGGALEAAGALPA</sequence>
<feature type="domain" description="Flavodoxin-like fold" evidence="7">
    <location>
        <begin position="3"/>
        <end position="172"/>
    </location>
</feature>
<comment type="function">
    <text evidence="6">Also exhibits azoreductase activity. Catalyzes the reductive cleavage of the azo bond in aromatic azo compounds to the corresponding amines.</text>
</comment>
<dbReference type="PANTHER" id="PTHR43741:SF4">
    <property type="entry name" value="FMN-DEPENDENT NADH:QUINONE OXIDOREDUCTASE"/>
    <property type="match status" value="1"/>
</dbReference>
<evidence type="ECO:0000313" key="8">
    <source>
        <dbReference type="EMBL" id="GGD75020.1"/>
    </source>
</evidence>
<comment type="catalytic activity">
    <reaction evidence="5">
        <text>N,N-dimethyl-1,4-phenylenediamine + anthranilate + 2 NAD(+) = 2-(4-dimethylaminophenyl)diazenylbenzoate + 2 NADH + 2 H(+)</text>
        <dbReference type="Rhea" id="RHEA:55872"/>
        <dbReference type="ChEBI" id="CHEBI:15378"/>
        <dbReference type="ChEBI" id="CHEBI:15783"/>
        <dbReference type="ChEBI" id="CHEBI:16567"/>
        <dbReference type="ChEBI" id="CHEBI:57540"/>
        <dbReference type="ChEBI" id="CHEBI:57945"/>
        <dbReference type="ChEBI" id="CHEBI:71579"/>
        <dbReference type="EC" id="1.7.1.17"/>
    </reaction>
    <physiologicalReaction direction="right-to-left" evidence="5">
        <dbReference type="Rhea" id="RHEA:55874"/>
    </physiologicalReaction>
</comment>
<dbReference type="GO" id="GO:0016652">
    <property type="term" value="F:oxidoreductase activity, acting on NAD(P)H as acceptor"/>
    <property type="evidence" value="ECO:0007669"/>
    <property type="project" value="UniProtKB-UniRule"/>
</dbReference>
<evidence type="ECO:0000256" key="4">
    <source>
        <dbReference type="ARBA" id="ARBA00023027"/>
    </source>
</evidence>
<accession>A0A916Z3Z0</accession>
<comment type="similarity">
    <text evidence="6">Belongs to the azoreductase type 1 family.</text>
</comment>